<gene>
    <name evidence="6" type="primary">mprF</name>
    <name evidence="7" type="ORF">HMPREF3233_00303</name>
</gene>
<evidence type="ECO:0000256" key="6">
    <source>
        <dbReference type="RuleBase" id="RU363042"/>
    </source>
</evidence>
<dbReference type="GeneID" id="57773601"/>
<keyword evidence="5 6" id="KW-0472">Membrane</keyword>
<dbReference type="PANTHER" id="PTHR37693:SF1">
    <property type="entry name" value="INTEGRAL MEMBRANE PROTEIN"/>
    <property type="match status" value="1"/>
</dbReference>
<name>A0A133S6K1_9FIRM</name>
<evidence type="ECO:0000256" key="5">
    <source>
        <dbReference type="ARBA" id="ARBA00023136"/>
    </source>
</evidence>
<dbReference type="GO" id="GO:0006629">
    <property type="term" value="P:lipid metabolic process"/>
    <property type="evidence" value="ECO:0007669"/>
    <property type="project" value="UniProtKB-KW"/>
</dbReference>
<organism evidence="7">
    <name type="scientific">Veillonella atypica</name>
    <dbReference type="NCBI Taxonomy" id="39777"/>
    <lineage>
        <taxon>Bacteria</taxon>
        <taxon>Bacillati</taxon>
        <taxon>Bacillota</taxon>
        <taxon>Negativicutes</taxon>
        <taxon>Veillonellales</taxon>
        <taxon>Veillonellaceae</taxon>
        <taxon>Veillonella</taxon>
    </lineage>
</organism>
<feature type="transmembrane region" description="Helical" evidence="6">
    <location>
        <begin position="152"/>
        <end position="175"/>
    </location>
</feature>
<proteinExistence type="inferred from homology"/>
<reference evidence="7 8" key="1">
    <citation type="submission" date="2016-01" db="EMBL/GenBank/DDBJ databases">
        <authorList>
            <person name="Oliw E.H."/>
        </authorList>
    </citation>
    <scope>NUCLEOTIDE SEQUENCE [LARGE SCALE GENOMIC DNA]</scope>
    <source>
        <strain evidence="7 8">CMW7756B</strain>
    </source>
</reference>
<dbReference type="NCBIfam" id="TIGR00374">
    <property type="entry name" value="flippase-like domain"/>
    <property type="match status" value="1"/>
</dbReference>
<evidence type="ECO:0000256" key="4">
    <source>
        <dbReference type="ARBA" id="ARBA00022989"/>
    </source>
</evidence>
<feature type="transmembrane region" description="Helical" evidence="6">
    <location>
        <begin position="76"/>
        <end position="99"/>
    </location>
</feature>
<feature type="transmembrane region" description="Helical" evidence="6">
    <location>
        <begin position="37"/>
        <end position="56"/>
    </location>
</feature>
<dbReference type="EMBL" id="LRQT01000006">
    <property type="protein sequence ID" value="KXA65302.1"/>
    <property type="molecule type" value="Genomic_DNA"/>
</dbReference>
<evidence type="ECO:0000256" key="2">
    <source>
        <dbReference type="ARBA" id="ARBA00022475"/>
    </source>
</evidence>
<feature type="transmembrane region" description="Helical" evidence="6">
    <location>
        <begin position="217"/>
        <end position="241"/>
    </location>
</feature>
<comment type="catalytic activity">
    <reaction evidence="6">
        <text>L-lysyl-tRNA(Lys) + a 1,2-diacyl-sn-glycero-3-phospho-(1'-sn-glycerol) = a 1,2-diacyl-sn-glycero-3-phospho-1'-(3'-O-L-lysyl)-sn-glycerol + tRNA(Lys)</text>
        <dbReference type="Rhea" id="RHEA:10668"/>
        <dbReference type="Rhea" id="RHEA-COMP:9696"/>
        <dbReference type="Rhea" id="RHEA-COMP:9697"/>
        <dbReference type="ChEBI" id="CHEBI:64716"/>
        <dbReference type="ChEBI" id="CHEBI:75792"/>
        <dbReference type="ChEBI" id="CHEBI:78442"/>
        <dbReference type="ChEBI" id="CHEBI:78529"/>
        <dbReference type="EC" id="2.3.2.3"/>
    </reaction>
</comment>
<keyword evidence="6" id="KW-0443">Lipid metabolism</keyword>
<dbReference type="EC" id="2.3.2.3" evidence="6"/>
<comment type="subcellular location">
    <subcellularLocation>
        <location evidence="1 6">Cell membrane</location>
        <topology evidence="1 6">Multi-pass membrane protein</topology>
    </subcellularLocation>
</comment>
<dbReference type="GO" id="GO:0050071">
    <property type="term" value="F:phosphatidylglycerol lysyltransferase activity"/>
    <property type="evidence" value="ECO:0007669"/>
    <property type="project" value="UniProtKB-EC"/>
</dbReference>
<comment type="function">
    <text evidence="6">Catalyzes the transfer of a lysyl group from L-lysyl-tRNA(Lys) to membrane-bound phosphatidylglycerol (PG), which produces lysylphosphatidylglycerol (LPG), a major component of the bacterial membrane with a positive net charge. LPG synthesis contributes to bacterial virulence as it is involved in the resistance mechanism against cationic antimicrobial peptides (CAMP) produces by the host's immune system (defensins, cathelicidins) and by the competing microorganisms.</text>
</comment>
<dbReference type="Proteomes" id="UP000070226">
    <property type="component" value="Unassembled WGS sequence"/>
</dbReference>
<comment type="caution">
    <text evidence="7">The sequence shown here is derived from an EMBL/GenBank/DDBJ whole genome shotgun (WGS) entry which is preliminary data.</text>
</comment>
<dbReference type="RefSeq" id="WP_005383313.1">
    <property type="nucleotide sequence ID" value="NZ_CABKSO010000001.1"/>
</dbReference>
<keyword evidence="6" id="KW-0046">Antibiotic resistance</keyword>
<comment type="similarity">
    <text evidence="6">Belongs to the LPG synthase family.</text>
</comment>
<keyword evidence="3 6" id="KW-0812">Transmembrane</keyword>
<feature type="transmembrane region" description="Helical" evidence="6">
    <location>
        <begin position="303"/>
        <end position="322"/>
    </location>
</feature>
<keyword evidence="6" id="KW-0808">Transferase</keyword>
<dbReference type="GO" id="GO:0005886">
    <property type="term" value="C:plasma membrane"/>
    <property type="evidence" value="ECO:0007669"/>
    <property type="project" value="UniProtKB-SubCell"/>
</dbReference>
<evidence type="ECO:0000256" key="1">
    <source>
        <dbReference type="ARBA" id="ARBA00004651"/>
    </source>
</evidence>
<protein>
    <recommendedName>
        <fullName evidence="6">Phosphatidylglycerol lysyltransferase</fullName>
        <ecNumber evidence="6">2.3.2.3</ecNumber>
    </recommendedName>
    <alternativeName>
        <fullName evidence="6">Lysylphosphatidylglycerol synthase</fullName>
    </alternativeName>
</protein>
<evidence type="ECO:0000313" key="8">
    <source>
        <dbReference type="Proteomes" id="UP000070226"/>
    </source>
</evidence>
<sequence length="328" mass="36692">MSKMMRRGIFMFVLLFAVSLGIIYYTIDLEALKTITTFNGESLLLAIIALALGMYFDGLRLQRLVKIGGYHLSIKAVLRVIFSNYFMAMLTPGASGGAVAQVLVLRSYDVPISKGTPIVLIRTVFSIMFLVIMLPIVFLYDSIEIPYISRDMLLLFSFLAVMATLLGTYLLQTVYMRKFVYNLAQRFKAHKTKDWLAKLETLNQGLALLYKKPTQSFIVFIESGLSLLCLYCIAPALMFAFTNDVPIITILDRMILLNLILYFAPTPGGTGIAEGLFILLFAPFVPSGTVGIIAVAWRVMAEYVPFFIGMYAVLTLYGRQFVAQETSN</sequence>
<keyword evidence="4 6" id="KW-1133">Transmembrane helix</keyword>
<dbReference type="STRING" id="39777.B7L28_04350"/>
<accession>A0A133S6K1</accession>
<dbReference type="Pfam" id="PF03706">
    <property type="entry name" value="LPG_synthase_TM"/>
    <property type="match status" value="1"/>
</dbReference>
<evidence type="ECO:0000313" key="7">
    <source>
        <dbReference type="EMBL" id="KXA65302.1"/>
    </source>
</evidence>
<evidence type="ECO:0000256" key="3">
    <source>
        <dbReference type="ARBA" id="ARBA00022692"/>
    </source>
</evidence>
<feature type="transmembrane region" description="Helical" evidence="6">
    <location>
        <begin position="119"/>
        <end position="140"/>
    </location>
</feature>
<dbReference type="PATRIC" id="fig|39777.7.peg.294"/>
<dbReference type="PANTHER" id="PTHR37693">
    <property type="entry name" value="PHOSPHATIDYLGLYCEROL LYSYLTRANSFERASE"/>
    <property type="match status" value="1"/>
</dbReference>
<dbReference type="AlphaFoldDB" id="A0A133S6K1"/>
<keyword evidence="2" id="KW-1003">Cell membrane</keyword>
<dbReference type="InterPro" id="IPR022791">
    <property type="entry name" value="L-PG_synthase/AglD"/>
</dbReference>
<dbReference type="GO" id="GO:0046677">
    <property type="term" value="P:response to antibiotic"/>
    <property type="evidence" value="ECO:0007669"/>
    <property type="project" value="UniProtKB-KW"/>
</dbReference>